<gene>
    <name evidence="2" type="ORF">S7S_16410</name>
</gene>
<dbReference type="GO" id="GO:0006313">
    <property type="term" value="P:DNA transposition"/>
    <property type="evidence" value="ECO:0007669"/>
    <property type="project" value="InterPro"/>
</dbReference>
<dbReference type="OrthoDB" id="9814067at2"/>
<dbReference type="RefSeq" id="WP_008733185.1">
    <property type="nucleotide sequence ID" value="NZ_CP004387.1"/>
</dbReference>
<proteinExistence type="predicted"/>
<accession>A0A0B4XMS2</accession>
<dbReference type="PANTHER" id="PTHR34322">
    <property type="entry name" value="TRANSPOSASE, Y1_TNP DOMAIN-CONTAINING"/>
    <property type="match status" value="1"/>
</dbReference>
<evidence type="ECO:0000313" key="3">
    <source>
        <dbReference type="Proteomes" id="UP000006764"/>
    </source>
</evidence>
<evidence type="ECO:0000313" key="2">
    <source>
        <dbReference type="EMBL" id="AJD49694.1"/>
    </source>
</evidence>
<dbReference type="GO" id="GO:0004803">
    <property type="term" value="F:transposase activity"/>
    <property type="evidence" value="ECO:0007669"/>
    <property type="project" value="InterPro"/>
</dbReference>
<reference evidence="2 3" key="1">
    <citation type="journal article" date="2012" name="J. Bacteriol.">
        <title>Genome sequence of an alkane-degrading bacterium, Alcanivorax pacificus type strain W11-5, isolated from deep sea sediment.</title>
        <authorList>
            <person name="Lai Q."/>
            <person name="Shao Z."/>
        </authorList>
    </citation>
    <scope>NUCLEOTIDE SEQUENCE [LARGE SCALE GENOMIC DNA]</scope>
    <source>
        <strain evidence="2 3">W11-5</strain>
    </source>
</reference>
<dbReference type="InterPro" id="IPR002686">
    <property type="entry name" value="Transposase_17"/>
</dbReference>
<keyword evidence="3" id="KW-1185">Reference proteome</keyword>
<dbReference type="KEGG" id="apac:S7S_16410"/>
<dbReference type="SUPFAM" id="SSF143422">
    <property type="entry name" value="Transposase IS200-like"/>
    <property type="match status" value="1"/>
</dbReference>
<dbReference type="Gene3D" id="3.30.70.1290">
    <property type="entry name" value="Transposase IS200-like"/>
    <property type="match status" value="1"/>
</dbReference>
<dbReference type="Proteomes" id="UP000006764">
    <property type="component" value="Chromosome"/>
</dbReference>
<dbReference type="HOGENOM" id="CLU_053827_0_0_6"/>
<evidence type="ECO:0000259" key="1">
    <source>
        <dbReference type="SMART" id="SM01321"/>
    </source>
</evidence>
<organism evidence="2 3">
    <name type="scientific">Isoalcanivorax pacificus W11-5</name>
    <dbReference type="NCBI Taxonomy" id="391936"/>
    <lineage>
        <taxon>Bacteria</taxon>
        <taxon>Pseudomonadati</taxon>
        <taxon>Pseudomonadota</taxon>
        <taxon>Gammaproteobacteria</taxon>
        <taxon>Oceanospirillales</taxon>
        <taxon>Alcanivoracaceae</taxon>
        <taxon>Isoalcanivorax</taxon>
    </lineage>
</organism>
<dbReference type="InterPro" id="IPR036515">
    <property type="entry name" value="Transposase_17_sf"/>
</dbReference>
<dbReference type="SMART" id="SM01321">
    <property type="entry name" value="Y1_Tnp"/>
    <property type="match status" value="1"/>
</dbReference>
<sequence>MTTPRSQQISLSDTPYYHCIGRCVRRAFLCGQDDVSGVSYEHRRAWVQERLALLTEVFAIDLCAYAIMSNHYHLVLRINPAKSEDWSDEEVAARWLRLFAGPPIVHNWLAGHSPDDATATRAREEVQKWRARLSDLSWFMKCLNEYIARRSNEEDCCTGHFWEGRFKAQPLLDEAAVLRCMAYVDLNPVRAGMAVTPEASEYTSIKQRIEDLKDNVQVEEGPQLMPLSGSVEQEQEDTLLCGYRLLDYLELVDWTARAVLPGKRGALAESVPSILRRLGIPHAAWLKYMAPRPNSRMAAVGSARALRQYADCTGRKWVHGECMIAGPRILAR</sequence>
<protein>
    <recommendedName>
        <fullName evidence="1">Transposase IS200-like domain-containing protein</fullName>
    </recommendedName>
</protein>
<dbReference type="PANTHER" id="PTHR34322:SF2">
    <property type="entry name" value="TRANSPOSASE IS200-LIKE DOMAIN-CONTAINING PROTEIN"/>
    <property type="match status" value="1"/>
</dbReference>
<dbReference type="AlphaFoldDB" id="A0A0B4XMS2"/>
<name>A0A0B4XMS2_9GAMM</name>
<dbReference type="EMBL" id="CP004387">
    <property type="protein sequence ID" value="AJD49694.1"/>
    <property type="molecule type" value="Genomic_DNA"/>
</dbReference>
<dbReference type="GO" id="GO:0003677">
    <property type="term" value="F:DNA binding"/>
    <property type="evidence" value="ECO:0007669"/>
    <property type="project" value="InterPro"/>
</dbReference>
<feature type="domain" description="Transposase IS200-like" evidence="1">
    <location>
        <begin position="12"/>
        <end position="187"/>
    </location>
</feature>